<name>A0A0U1XCA3_9MAXI</name>
<evidence type="ECO:0000256" key="7">
    <source>
        <dbReference type="ARBA" id="ARBA00022660"/>
    </source>
</evidence>
<comment type="similarity">
    <text evidence="3">Belongs to the complex I subunit 2 family.</text>
</comment>
<feature type="transmembrane region" description="Helical" evidence="19">
    <location>
        <begin position="191"/>
        <end position="210"/>
    </location>
</feature>
<evidence type="ECO:0000256" key="5">
    <source>
        <dbReference type="ARBA" id="ARBA00021008"/>
    </source>
</evidence>
<evidence type="ECO:0000256" key="3">
    <source>
        <dbReference type="ARBA" id="ARBA00007012"/>
    </source>
</evidence>
<evidence type="ECO:0000256" key="18">
    <source>
        <dbReference type="ARBA" id="ARBA00049551"/>
    </source>
</evidence>
<keyword evidence="10" id="KW-1278">Translocase</keyword>
<keyword evidence="9" id="KW-0999">Mitochondrion inner membrane</keyword>
<dbReference type="EMBL" id="KM235194">
    <property type="protein sequence ID" value="AIQ80152.1"/>
    <property type="molecule type" value="Genomic_DNA"/>
</dbReference>
<feature type="transmembrane region" description="Helical" evidence="19">
    <location>
        <begin position="230"/>
        <end position="252"/>
    </location>
</feature>
<evidence type="ECO:0000256" key="19">
    <source>
        <dbReference type="SAM" id="Phobius"/>
    </source>
</evidence>
<keyword evidence="6" id="KW-0813">Transport</keyword>
<keyword evidence="11" id="KW-0249">Electron transport</keyword>
<comment type="subcellular location">
    <subcellularLocation>
        <location evidence="2">Mitochondrion inner membrane</location>
        <topology evidence="2">Multi-pass membrane protein</topology>
    </subcellularLocation>
</comment>
<feature type="domain" description="NADH:quinone oxidoreductase/Mrp antiporter transmembrane" evidence="20">
    <location>
        <begin position="78"/>
        <end position="275"/>
    </location>
</feature>
<keyword evidence="16 19" id="KW-0472">Membrane</keyword>
<evidence type="ECO:0000313" key="21">
    <source>
        <dbReference type="EMBL" id="AIQ80152.1"/>
    </source>
</evidence>
<evidence type="ECO:0000256" key="9">
    <source>
        <dbReference type="ARBA" id="ARBA00022792"/>
    </source>
</evidence>
<reference evidence="21" key="1">
    <citation type="journal article" date="2014" name="Mitochondrial DNA">
        <title>Complete mitochondrial genome of Lernaea cyprinacea (Copepoda: Cyclopoida).</title>
        <authorList>
            <person name="Su Y.B."/>
            <person name="Wang L.X."/>
            <person name="Kong S.C."/>
            <person name="Chen L."/>
            <person name="Fang R."/>
        </authorList>
    </citation>
    <scope>NUCLEOTIDE SEQUENCE</scope>
</reference>
<dbReference type="PANTHER" id="PTHR46552">
    <property type="entry name" value="NADH-UBIQUINONE OXIDOREDUCTASE CHAIN 2"/>
    <property type="match status" value="1"/>
</dbReference>
<evidence type="ECO:0000256" key="17">
    <source>
        <dbReference type="ARBA" id="ARBA00031028"/>
    </source>
</evidence>
<comment type="catalytic activity">
    <reaction evidence="18">
        <text>a ubiquinone + NADH + 5 H(+)(in) = a ubiquinol + NAD(+) + 4 H(+)(out)</text>
        <dbReference type="Rhea" id="RHEA:29091"/>
        <dbReference type="Rhea" id="RHEA-COMP:9565"/>
        <dbReference type="Rhea" id="RHEA-COMP:9566"/>
        <dbReference type="ChEBI" id="CHEBI:15378"/>
        <dbReference type="ChEBI" id="CHEBI:16389"/>
        <dbReference type="ChEBI" id="CHEBI:17976"/>
        <dbReference type="ChEBI" id="CHEBI:57540"/>
        <dbReference type="ChEBI" id="CHEBI:57945"/>
        <dbReference type="EC" id="7.1.1.2"/>
    </reaction>
</comment>
<geneLocation type="mitochondrion" evidence="21"/>
<evidence type="ECO:0000256" key="11">
    <source>
        <dbReference type="ARBA" id="ARBA00022982"/>
    </source>
</evidence>
<dbReference type="Pfam" id="PF00361">
    <property type="entry name" value="Proton_antipo_M"/>
    <property type="match status" value="1"/>
</dbReference>
<feature type="transmembrane region" description="Helical" evidence="19">
    <location>
        <begin position="167"/>
        <end position="185"/>
    </location>
</feature>
<evidence type="ECO:0000256" key="15">
    <source>
        <dbReference type="ARBA" id="ARBA00023128"/>
    </source>
</evidence>
<feature type="transmembrane region" description="Helical" evidence="19">
    <location>
        <begin position="130"/>
        <end position="155"/>
    </location>
</feature>
<keyword evidence="8 19" id="KW-0812">Transmembrane</keyword>
<evidence type="ECO:0000256" key="10">
    <source>
        <dbReference type="ARBA" id="ARBA00022967"/>
    </source>
</evidence>
<evidence type="ECO:0000256" key="16">
    <source>
        <dbReference type="ARBA" id="ARBA00023136"/>
    </source>
</evidence>
<feature type="transmembrane region" description="Helical" evidence="19">
    <location>
        <begin position="62"/>
        <end position="81"/>
    </location>
</feature>
<dbReference type="GO" id="GO:0005743">
    <property type="term" value="C:mitochondrial inner membrane"/>
    <property type="evidence" value="ECO:0007669"/>
    <property type="project" value="UniProtKB-SubCell"/>
</dbReference>
<accession>A0A0U1XCA3</accession>
<comment type="function">
    <text evidence="1">Core subunit of the mitochondrial membrane respiratory chain NADH dehydrogenase (Complex I) that is believed to belong to the minimal assembly required for catalysis. Complex I functions in the transfer of electrons from NADH to the respiratory chain. The immediate electron acceptor for the enzyme is believed to be ubiquinone.</text>
</comment>
<evidence type="ECO:0000256" key="14">
    <source>
        <dbReference type="ARBA" id="ARBA00023075"/>
    </source>
</evidence>
<dbReference type="GO" id="GO:0006120">
    <property type="term" value="P:mitochondrial electron transport, NADH to ubiquinone"/>
    <property type="evidence" value="ECO:0007669"/>
    <property type="project" value="TreeGrafter"/>
</dbReference>
<dbReference type="AlphaFoldDB" id="A0A0U1XCA3"/>
<organism evidence="21">
    <name type="scientific">Lernaea cyprinacea</name>
    <dbReference type="NCBI Taxonomy" id="342429"/>
    <lineage>
        <taxon>Eukaryota</taxon>
        <taxon>Metazoa</taxon>
        <taxon>Ecdysozoa</taxon>
        <taxon>Arthropoda</taxon>
        <taxon>Crustacea</taxon>
        <taxon>Multicrustacea</taxon>
        <taxon>Hexanauplia</taxon>
        <taxon>Copepoda</taxon>
        <taxon>Cyclopoida</taxon>
        <taxon>Lernaeidae</taxon>
        <taxon>Lernaea</taxon>
    </lineage>
</organism>
<dbReference type="InterPro" id="IPR001750">
    <property type="entry name" value="ND/Mrp_TM"/>
</dbReference>
<keyword evidence="7" id="KW-0679">Respiratory chain</keyword>
<keyword evidence="12 19" id="KW-1133">Transmembrane helix</keyword>
<dbReference type="EC" id="7.1.1.2" evidence="4"/>
<keyword evidence="13" id="KW-0520">NAD</keyword>
<evidence type="ECO:0000259" key="20">
    <source>
        <dbReference type="Pfam" id="PF00361"/>
    </source>
</evidence>
<protein>
    <recommendedName>
        <fullName evidence="5">NADH-ubiquinone oxidoreductase chain 2</fullName>
        <ecNumber evidence="4">7.1.1.2</ecNumber>
    </recommendedName>
    <alternativeName>
        <fullName evidence="17">NADH dehydrogenase subunit 2</fullName>
    </alternativeName>
</protein>
<keyword evidence="14" id="KW-0830">Ubiquinone</keyword>
<gene>
    <name evidence="21" type="primary">nad2</name>
</gene>
<evidence type="ECO:0000256" key="13">
    <source>
        <dbReference type="ARBA" id="ARBA00023027"/>
    </source>
</evidence>
<evidence type="ECO:0000256" key="1">
    <source>
        <dbReference type="ARBA" id="ARBA00003257"/>
    </source>
</evidence>
<evidence type="ECO:0000256" key="2">
    <source>
        <dbReference type="ARBA" id="ARBA00004448"/>
    </source>
</evidence>
<feature type="transmembrane region" description="Helical" evidence="19">
    <location>
        <begin position="90"/>
        <end position="110"/>
    </location>
</feature>
<dbReference type="InterPro" id="IPR050175">
    <property type="entry name" value="Complex_I_Subunit_2"/>
</dbReference>
<evidence type="ECO:0000256" key="6">
    <source>
        <dbReference type="ARBA" id="ARBA00022448"/>
    </source>
</evidence>
<sequence>MILYWKSNPYAFMMFMSIMSAASANNLFSIWFFMELSTLSFLGIMISEISQELSTLVKRDTLIIYFIIQTLPGLLILFLILNPMNFWTKFFIVMLLMVKLGSAPFHQWMYSLSISMNWKILWVMSTIQKFPPLFMLLISSSPYLITFACINMVVGTLLSMNCLNFKMIMAGSSLIQMGWVMLILNSHSNEALLFFMLYTILSGLIMYMLAEKHQEKFKIETKNKMYSTMLYTSMLMLMSFPPTWMFFIKMSIMQDFTAISPLFILFFFLITSIFSYNYVKIFFASTTSQTPETIISIHTNEMNYMSILSLVIIIPLMVVYLI</sequence>
<proteinExistence type="inferred from homology"/>
<evidence type="ECO:0000256" key="4">
    <source>
        <dbReference type="ARBA" id="ARBA00012944"/>
    </source>
</evidence>
<dbReference type="GO" id="GO:0008137">
    <property type="term" value="F:NADH dehydrogenase (ubiquinone) activity"/>
    <property type="evidence" value="ECO:0007669"/>
    <property type="project" value="UniProtKB-EC"/>
</dbReference>
<keyword evidence="15 21" id="KW-0496">Mitochondrion</keyword>
<evidence type="ECO:0000256" key="8">
    <source>
        <dbReference type="ARBA" id="ARBA00022692"/>
    </source>
</evidence>
<evidence type="ECO:0000256" key="12">
    <source>
        <dbReference type="ARBA" id="ARBA00022989"/>
    </source>
</evidence>
<feature type="transmembrane region" description="Helical" evidence="19">
    <location>
        <begin position="258"/>
        <end position="279"/>
    </location>
</feature>
<dbReference type="PANTHER" id="PTHR46552:SF1">
    <property type="entry name" value="NADH-UBIQUINONE OXIDOREDUCTASE CHAIN 2"/>
    <property type="match status" value="1"/>
</dbReference>
<feature type="transmembrane region" description="Helical" evidence="19">
    <location>
        <begin position="304"/>
        <end position="321"/>
    </location>
</feature>